<keyword evidence="1" id="KW-0472">Membrane</keyword>
<dbReference type="KEGG" id="ssam:E3D00_08170"/>
<dbReference type="Proteomes" id="UP000316313">
    <property type="component" value="Chromosome"/>
</dbReference>
<name>A0A4Y6ULK9_9PROT</name>
<dbReference type="RefSeq" id="WP_141461580.1">
    <property type="nucleotide sequence ID" value="NZ_CP038141.1"/>
</dbReference>
<dbReference type="OrthoDB" id="7281988at2"/>
<feature type="transmembrane region" description="Helical" evidence="1">
    <location>
        <begin position="108"/>
        <end position="127"/>
    </location>
</feature>
<feature type="transmembrane region" description="Helical" evidence="1">
    <location>
        <begin position="42"/>
        <end position="63"/>
    </location>
</feature>
<keyword evidence="1" id="KW-0812">Transmembrane</keyword>
<evidence type="ECO:0000313" key="3">
    <source>
        <dbReference type="Proteomes" id="UP000316313"/>
    </source>
</evidence>
<feature type="transmembrane region" description="Helical" evidence="1">
    <location>
        <begin position="171"/>
        <end position="192"/>
    </location>
</feature>
<gene>
    <name evidence="2" type="ORF">E3D00_08170</name>
</gene>
<sequence>MSPKDHNPPPAVEGASIPAGIVLLGRGKAQGINYFSPGVQPFLSALAPTIAMALISLFFSLNMPAGQKAIGVVRSLVPIVFTLSQLVISEVYAAYLNRKGLWLRYATASLWCDWLPLIVMIFAEGALRMVMPNGTSMAPVLVGIAVGVSLYSLWLSWYISRVGLIITGLQAALMTLIQIIPVGIIGVILWFLPPHYNVLQDILGLSSH</sequence>
<evidence type="ECO:0000256" key="1">
    <source>
        <dbReference type="SAM" id="Phobius"/>
    </source>
</evidence>
<accession>A0A4Y6ULK9</accession>
<dbReference type="AlphaFoldDB" id="A0A4Y6ULK9"/>
<feature type="transmembrane region" description="Helical" evidence="1">
    <location>
        <begin position="139"/>
        <end position="159"/>
    </location>
</feature>
<dbReference type="EMBL" id="CP038141">
    <property type="protein sequence ID" value="QDH17538.1"/>
    <property type="molecule type" value="Genomic_DNA"/>
</dbReference>
<keyword evidence="3" id="KW-1185">Reference proteome</keyword>
<protein>
    <recommendedName>
        <fullName evidence="4">Yip1 domain-containing protein</fullName>
    </recommendedName>
</protein>
<reference evidence="2 3" key="1">
    <citation type="submission" date="2019-03" db="EMBL/GenBank/DDBJ databases">
        <title>The complete genome sequence of Swingsia samuiensis NBRC107927(T).</title>
        <authorList>
            <person name="Chua K.-O."/>
            <person name="Chan K.-G."/>
            <person name="See-Too W.-S."/>
        </authorList>
    </citation>
    <scope>NUCLEOTIDE SEQUENCE [LARGE SCALE GENOMIC DNA]</scope>
    <source>
        <strain evidence="2 3">AH83</strain>
    </source>
</reference>
<proteinExistence type="predicted"/>
<evidence type="ECO:0008006" key="4">
    <source>
        <dbReference type="Google" id="ProtNLM"/>
    </source>
</evidence>
<evidence type="ECO:0000313" key="2">
    <source>
        <dbReference type="EMBL" id="QDH17538.1"/>
    </source>
</evidence>
<organism evidence="2 3">
    <name type="scientific">Swingsia samuiensis</name>
    <dbReference type="NCBI Taxonomy" id="1293412"/>
    <lineage>
        <taxon>Bacteria</taxon>
        <taxon>Pseudomonadati</taxon>
        <taxon>Pseudomonadota</taxon>
        <taxon>Alphaproteobacteria</taxon>
        <taxon>Acetobacterales</taxon>
        <taxon>Acetobacteraceae</taxon>
        <taxon>Swingsia</taxon>
    </lineage>
</organism>
<keyword evidence="1" id="KW-1133">Transmembrane helix</keyword>